<dbReference type="Pfam" id="PF00560">
    <property type="entry name" value="LRR_1"/>
    <property type="match status" value="11"/>
</dbReference>
<keyword evidence="14" id="KW-0472">Membrane</keyword>
<keyword evidence="3" id="KW-0723">Serine/threonine-protein kinase</keyword>
<evidence type="ECO:0000259" key="15">
    <source>
        <dbReference type="Pfam" id="PF23598"/>
    </source>
</evidence>
<feature type="domain" description="Disease resistance R13L4/SHOC-2-like LRR" evidence="15">
    <location>
        <begin position="55"/>
        <end position="158"/>
    </location>
</feature>
<dbReference type="Gene3D" id="3.80.10.10">
    <property type="entry name" value="Ribonuclease Inhibitor"/>
    <property type="match status" value="9"/>
</dbReference>
<dbReference type="EMBL" id="CAXAMN010011558">
    <property type="protein sequence ID" value="CAK9035610.1"/>
    <property type="molecule type" value="Genomic_DNA"/>
</dbReference>
<dbReference type="InterPro" id="IPR032675">
    <property type="entry name" value="LRR_dom_sf"/>
</dbReference>
<evidence type="ECO:0000256" key="1">
    <source>
        <dbReference type="ARBA" id="ARBA00004167"/>
    </source>
</evidence>
<dbReference type="InterPro" id="IPR055414">
    <property type="entry name" value="LRR_R13L4/SHOC2-like"/>
</dbReference>
<keyword evidence="10" id="KW-0067">ATP-binding</keyword>
<evidence type="ECO:0000256" key="9">
    <source>
        <dbReference type="ARBA" id="ARBA00022777"/>
    </source>
</evidence>
<keyword evidence="11" id="KW-0325">Glycoprotein</keyword>
<dbReference type="InterPro" id="IPR051716">
    <property type="entry name" value="Plant_RL_S/T_kinase"/>
</dbReference>
<keyword evidence="6" id="KW-0732">Signal</keyword>
<dbReference type="Pfam" id="PF23598">
    <property type="entry name" value="LRR_14"/>
    <property type="match status" value="1"/>
</dbReference>
<sequence length="1794" mass="200032">MQLLSYFVVGLTLGSASDASLHRVLVELGLPEHQAEEALKQGCAAEGVRCNAQGHLVSLALPNRSLRGRLSKEVGELQWLQKLDLRANQLKGEIPKELGQLEALEELDMSGNLLNGHVPKELGRLKYLCELHLNNNSLNGDIPMELSQLQSLRVLGLEGNQLSGNIPREFRQLQLLRVLDLSGNQLDGEIPKELGQLQALEELHLTRNQLTGDGRSISVLMNSNVCLEVLDLSYNLLSGELDVDVSVEAVRELQHLDLSHNKFVGDISRLVDPFCKSNPVGGSLQELRLNHNELTGEVPLCLMQFQKLNFLALNNNWLQGSLPEVNASELVVLSLHKNKLSGVLPKSLHQLSRLGVLTLHKNSMRGSIGGLRLSSAQCMDNSKFRMEGLRCEGWRRSFEGLQSEEVAEVVEVDRLRQLEANCPTLFGCLRSEGTAFITLHRNRFSCAVPKNIATGKVTVVGLVIMGNMLGVGQELNSSWIQAEEKQSFLYYSREVEKSNFYVLCGFVVLLFFAALCYPQRRRLHQASRNLDFDSTACIASSSFALQESEMEVNEFEMSEVRRSPEASVGDVACPEMERDLGHCDWCAFLCQVCGWWETHKACVNLNHFITRVVFGFASFPGSEAEVVAKNPCSAKGFSCNARGQITRLELFLKNLGGKLPKELCEFDALYHLDLDDNQLTGEIPKELGQLKTLEVLSLKRNKLSGKIPKELGQMRAMRKLHLSFNQLDGEVPEELGQIPQLEILHLNDNRLTGHISKELGKLSVLRFLSFASNQLTGPIPRELGGLRFLESLLLQENQLTGHIPLQLGHLHLLQRLDLSDNQISGTIPKELGNLFFLRFLLLNNNQLEGDIPKEFGRLKNLLYLQLNRNRLRGQIPKELGELSQLHSVDLFGNQLNGEIPRELGQLQALETLDLSQNWLKGEIPKEFDQLRALEKLELSSNQLKGELPNLKSLDMLAELLLSRNLFTGTGHDIEGLFSLMRLKVLDLSHNSFSGELNLQLSLESEELRRVDLSHNQLSGDISRFVEPFCKLNPVGGSLQELRLNHNEFNGRAKYTGSVAGLEAQVEVKEPESPAEGGSQPDAVHKVLAELGFPEVDLEVQKLCSLEGFSCDAHQRLVRLDLSLRDLRGRLPKELGELEALEELDLMGNQLKGEIPKELGQLKKLRELELSKNQLNGPIPHELGQLHLLERLLLGQNELVGEIPSELGQLELLEELTLARNQLEGSIPPELGRLTALEVLDLSQNRLTGPVPEELCELQTLDWLDLSQNQLAGELPASLGQLESLEKLDLSENHFQGPIPADLGHLSSLVMLDLLGNRLSGSIPPELRGLRLLRVLSLAENQLTGEIPWQLSELMNLEVLSLEKNHLVGEIPPQLGQLKSLKLLHLSWNQLVGELPGEISELESLEELALAENQLGGAKSLASFWTLPHLQVLDLSHNSFSGELGWGNQQHEAASRSKSKLRHLDLSHNQFHGSLFGLAEVFCASPVGGVLQELRLNHNDFTGDVPACLMQFRRLTLLTLNNNHLQGSLPDVNATDLVVLALHQNHLSGVLPSLHQLQHLGVLTLHENSIGGSISDLSLSAICMDNSKFRMEGRGCKELKMMKSWFKYSEEQKNTSSLDHIFMEQVQRIESNCPSWIGCPSTGRANVTLHRNRFSCSVPERLGNVSVIGLVIMGNMLGLGRELNSSWILPEEQQSFLYYSYEVWTSNIYALGGFLLLLFFVLLCHLPQRRRVQETSRNLDVSTTARVVSSNLALLKAARAVFLLASPLLMLFLVQRKILRMQPAPVANHRCKLQS</sequence>
<evidence type="ECO:0000313" key="16">
    <source>
        <dbReference type="EMBL" id="CAK9035610.1"/>
    </source>
</evidence>
<dbReference type="SUPFAM" id="SSF52047">
    <property type="entry name" value="RNI-like"/>
    <property type="match status" value="2"/>
</dbReference>
<keyword evidence="17" id="KW-1185">Reference proteome</keyword>
<dbReference type="Proteomes" id="UP001642484">
    <property type="component" value="Unassembled WGS sequence"/>
</dbReference>
<dbReference type="Pfam" id="PF13855">
    <property type="entry name" value="LRR_8"/>
    <property type="match status" value="3"/>
</dbReference>
<evidence type="ECO:0000256" key="11">
    <source>
        <dbReference type="ARBA" id="ARBA00023180"/>
    </source>
</evidence>
<comment type="catalytic activity">
    <reaction evidence="13">
        <text>L-seryl-[protein] + ATP = O-phospho-L-seryl-[protein] + ADP + H(+)</text>
        <dbReference type="Rhea" id="RHEA:17989"/>
        <dbReference type="Rhea" id="RHEA-COMP:9863"/>
        <dbReference type="Rhea" id="RHEA-COMP:11604"/>
        <dbReference type="ChEBI" id="CHEBI:15378"/>
        <dbReference type="ChEBI" id="CHEBI:29999"/>
        <dbReference type="ChEBI" id="CHEBI:30616"/>
        <dbReference type="ChEBI" id="CHEBI:83421"/>
        <dbReference type="ChEBI" id="CHEBI:456216"/>
        <dbReference type="EC" id="2.7.11.1"/>
    </reaction>
</comment>
<evidence type="ECO:0000256" key="6">
    <source>
        <dbReference type="ARBA" id="ARBA00022729"/>
    </source>
</evidence>
<evidence type="ECO:0000256" key="3">
    <source>
        <dbReference type="ARBA" id="ARBA00022527"/>
    </source>
</evidence>
<dbReference type="PANTHER" id="PTHR48053">
    <property type="entry name" value="LEUCINE RICH REPEAT FAMILY PROTEIN, EXPRESSED"/>
    <property type="match status" value="1"/>
</dbReference>
<dbReference type="Pfam" id="PF13516">
    <property type="entry name" value="LRR_6"/>
    <property type="match status" value="1"/>
</dbReference>
<dbReference type="InterPro" id="IPR001611">
    <property type="entry name" value="Leu-rich_rpt"/>
</dbReference>
<dbReference type="PANTHER" id="PTHR48053:SF71">
    <property type="entry name" value="LEUCINE RICH REPEAT FAMILY PROTEIN, EXPRESSED"/>
    <property type="match status" value="1"/>
</dbReference>
<dbReference type="EC" id="2.7.11.1" evidence="2"/>
<keyword evidence="9" id="KW-0418">Kinase</keyword>
<organism evidence="16 17">
    <name type="scientific">Durusdinium trenchii</name>
    <dbReference type="NCBI Taxonomy" id="1381693"/>
    <lineage>
        <taxon>Eukaryota</taxon>
        <taxon>Sar</taxon>
        <taxon>Alveolata</taxon>
        <taxon>Dinophyceae</taxon>
        <taxon>Suessiales</taxon>
        <taxon>Symbiodiniaceae</taxon>
        <taxon>Durusdinium</taxon>
    </lineage>
</organism>
<gene>
    <name evidence="16" type="ORF">CCMP2556_LOCUS19976</name>
</gene>
<evidence type="ECO:0000256" key="12">
    <source>
        <dbReference type="ARBA" id="ARBA00047899"/>
    </source>
</evidence>
<feature type="transmembrane region" description="Helical" evidence="14">
    <location>
        <begin position="1746"/>
        <end position="1773"/>
    </location>
</feature>
<dbReference type="PROSITE" id="PS51450">
    <property type="entry name" value="LRR"/>
    <property type="match status" value="1"/>
</dbReference>
<evidence type="ECO:0000256" key="13">
    <source>
        <dbReference type="ARBA" id="ARBA00048679"/>
    </source>
</evidence>
<proteinExistence type="predicted"/>
<dbReference type="SUPFAM" id="SSF52058">
    <property type="entry name" value="L domain-like"/>
    <property type="match status" value="3"/>
</dbReference>
<dbReference type="PRINTS" id="PR00019">
    <property type="entry name" value="LEURICHRPT"/>
</dbReference>
<dbReference type="SMART" id="SM00369">
    <property type="entry name" value="LRR_TYP"/>
    <property type="match status" value="19"/>
</dbReference>
<keyword evidence="5" id="KW-0808">Transferase</keyword>
<dbReference type="InterPro" id="IPR003591">
    <property type="entry name" value="Leu-rich_rpt_typical-subtyp"/>
</dbReference>
<keyword evidence="7" id="KW-0677">Repeat</keyword>
<feature type="transmembrane region" description="Helical" evidence="14">
    <location>
        <begin position="1707"/>
        <end position="1725"/>
    </location>
</feature>
<evidence type="ECO:0000256" key="4">
    <source>
        <dbReference type="ARBA" id="ARBA00022614"/>
    </source>
</evidence>
<evidence type="ECO:0000256" key="7">
    <source>
        <dbReference type="ARBA" id="ARBA00022737"/>
    </source>
</evidence>
<keyword evidence="14" id="KW-1133">Transmembrane helix</keyword>
<evidence type="ECO:0000256" key="8">
    <source>
        <dbReference type="ARBA" id="ARBA00022741"/>
    </source>
</evidence>
<comment type="subcellular location">
    <subcellularLocation>
        <location evidence="1">Membrane</location>
        <topology evidence="1">Single-pass membrane protein</topology>
    </subcellularLocation>
</comment>
<evidence type="ECO:0000256" key="5">
    <source>
        <dbReference type="ARBA" id="ARBA00022679"/>
    </source>
</evidence>
<comment type="catalytic activity">
    <reaction evidence="12">
        <text>L-threonyl-[protein] + ATP = O-phospho-L-threonyl-[protein] + ADP + H(+)</text>
        <dbReference type="Rhea" id="RHEA:46608"/>
        <dbReference type="Rhea" id="RHEA-COMP:11060"/>
        <dbReference type="Rhea" id="RHEA-COMP:11605"/>
        <dbReference type="ChEBI" id="CHEBI:15378"/>
        <dbReference type="ChEBI" id="CHEBI:30013"/>
        <dbReference type="ChEBI" id="CHEBI:30616"/>
        <dbReference type="ChEBI" id="CHEBI:61977"/>
        <dbReference type="ChEBI" id="CHEBI:456216"/>
        <dbReference type="EC" id="2.7.11.1"/>
    </reaction>
</comment>
<keyword evidence="14" id="KW-0812">Transmembrane</keyword>
<reference evidence="16 17" key="1">
    <citation type="submission" date="2024-02" db="EMBL/GenBank/DDBJ databases">
        <authorList>
            <person name="Chen Y."/>
            <person name="Shah S."/>
            <person name="Dougan E. K."/>
            <person name="Thang M."/>
            <person name="Chan C."/>
        </authorList>
    </citation>
    <scope>NUCLEOTIDE SEQUENCE [LARGE SCALE GENOMIC DNA]</scope>
</reference>
<evidence type="ECO:0000256" key="14">
    <source>
        <dbReference type="SAM" id="Phobius"/>
    </source>
</evidence>
<keyword evidence="4" id="KW-0433">Leucine-rich repeat</keyword>
<accession>A0ABP0L922</accession>
<dbReference type="SMART" id="SM00365">
    <property type="entry name" value="LRR_SD22"/>
    <property type="match status" value="9"/>
</dbReference>
<comment type="caution">
    <text evidence="16">The sequence shown here is derived from an EMBL/GenBank/DDBJ whole genome shotgun (WGS) entry which is preliminary data.</text>
</comment>
<evidence type="ECO:0000313" key="17">
    <source>
        <dbReference type="Proteomes" id="UP001642484"/>
    </source>
</evidence>
<evidence type="ECO:0000256" key="2">
    <source>
        <dbReference type="ARBA" id="ARBA00012513"/>
    </source>
</evidence>
<protein>
    <recommendedName>
        <fullName evidence="2">non-specific serine/threonine protein kinase</fullName>
        <ecNumber evidence="2">2.7.11.1</ecNumber>
    </recommendedName>
</protein>
<name>A0ABP0L922_9DINO</name>
<evidence type="ECO:0000256" key="10">
    <source>
        <dbReference type="ARBA" id="ARBA00022840"/>
    </source>
</evidence>
<keyword evidence="8" id="KW-0547">Nucleotide-binding</keyword>